<dbReference type="HOGENOM" id="CLU_2904144_0_0_1"/>
<protein>
    <submittedName>
        <fullName evidence="1">Uncharacterized protein</fullName>
    </submittedName>
</protein>
<reference evidence="1 2" key="1">
    <citation type="journal article" date="2012" name="Science">
        <title>The Paleozoic origin of enzymatic lignin decomposition reconstructed from 31 fungal genomes.</title>
        <authorList>
            <person name="Floudas D."/>
            <person name="Binder M."/>
            <person name="Riley R."/>
            <person name="Barry K."/>
            <person name="Blanchette R.A."/>
            <person name="Henrissat B."/>
            <person name="Martinez A.T."/>
            <person name="Otillar R."/>
            <person name="Spatafora J.W."/>
            <person name="Yadav J.S."/>
            <person name="Aerts A."/>
            <person name="Benoit I."/>
            <person name="Boyd A."/>
            <person name="Carlson A."/>
            <person name="Copeland A."/>
            <person name="Coutinho P.M."/>
            <person name="de Vries R.P."/>
            <person name="Ferreira P."/>
            <person name="Findley K."/>
            <person name="Foster B."/>
            <person name="Gaskell J."/>
            <person name="Glotzer D."/>
            <person name="Gorecki P."/>
            <person name="Heitman J."/>
            <person name="Hesse C."/>
            <person name="Hori C."/>
            <person name="Igarashi K."/>
            <person name="Jurgens J.A."/>
            <person name="Kallen N."/>
            <person name="Kersten P."/>
            <person name="Kohler A."/>
            <person name="Kuees U."/>
            <person name="Kumar T.K.A."/>
            <person name="Kuo A."/>
            <person name="LaButti K."/>
            <person name="Larrondo L.F."/>
            <person name="Lindquist E."/>
            <person name="Ling A."/>
            <person name="Lombard V."/>
            <person name="Lucas S."/>
            <person name="Lundell T."/>
            <person name="Martin R."/>
            <person name="McLaughlin D.J."/>
            <person name="Morgenstern I."/>
            <person name="Morin E."/>
            <person name="Murat C."/>
            <person name="Nagy L.G."/>
            <person name="Nolan M."/>
            <person name="Ohm R.A."/>
            <person name="Patyshakuliyeva A."/>
            <person name="Rokas A."/>
            <person name="Ruiz-Duenas F.J."/>
            <person name="Sabat G."/>
            <person name="Salamov A."/>
            <person name="Samejima M."/>
            <person name="Schmutz J."/>
            <person name="Slot J.C."/>
            <person name="St John F."/>
            <person name="Stenlid J."/>
            <person name="Sun H."/>
            <person name="Sun S."/>
            <person name="Syed K."/>
            <person name="Tsang A."/>
            <person name="Wiebenga A."/>
            <person name="Young D."/>
            <person name="Pisabarro A."/>
            <person name="Eastwood D.C."/>
            <person name="Martin F."/>
            <person name="Cullen D."/>
            <person name="Grigoriev I.V."/>
            <person name="Hibbett D.S."/>
        </authorList>
    </citation>
    <scope>NUCLEOTIDE SEQUENCE [LARGE SCALE GENOMIC DNA]</scope>
    <source>
        <strain evidence="1 2">DJM-731 SS1</strain>
    </source>
</reference>
<sequence length="62" mass="7288">MHLPYGKAFRLCLGNDIDVRDWDEARHAQRMNSPLIVKRDIRCWNTRAKGTVELRKCKAMCV</sequence>
<organism evidence="1 2">
    <name type="scientific">Dacryopinax primogenitus (strain DJM 731)</name>
    <name type="common">Brown rot fungus</name>
    <dbReference type="NCBI Taxonomy" id="1858805"/>
    <lineage>
        <taxon>Eukaryota</taxon>
        <taxon>Fungi</taxon>
        <taxon>Dikarya</taxon>
        <taxon>Basidiomycota</taxon>
        <taxon>Agaricomycotina</taxon>
        <taxon>Dacrymycetes</taxon>
        <taxon>Dacrymycetales</taxon>
        <taxon>Dacrymycetaceae</taxon>
        <taxon>Dacryopinax</taxon>
    </lineage>
</organism>
<accession>M5FPX1</accession>
<dbReference type="RefSeq" id="XP_040625733.1">
    <property type="nucleotide sequence ID" value="XM_040773658.1"/>
</dbReference>
<proteinExistence type="predicted"/>
<evidence type="ECO:0000313" key="2">
    <source>
        <dbReference type="Proteomes" id="UP000030653"/>
    </source>
</evidence>
<evidence type="ECO:0000313" key="1">
    <source>
        <dbReference type="EMBL" id="EJT98835.1"/>
    </source>
</evidence>
<dbReference type="Proteomes" id="UP000030653">
    <property type="component" value="Unassembled WGS sequence"/>
</dbReference>
<dbReference type="GeneID" id="63688720"/>
<gene>
    <name evidence="1" type="ORF">DACRYDRAFT_24367</name>
</gene>
<dbReference type="AlphaFoldDB" id="M5FPX1"/>
<dbReference type="EMBL" id="JH795872">
    <property type="protein sequence ID" value="EJT98835.1"/>
    <property type="molecule type" value="Genomic_DNA"/>
</dbReference>
<name>M5FPX1_DACPD</name>
<keyword evidence="2" id="KW-1185">Reference proteome</keyword>